<dbReference type="SMART" id="SM00530">
    <property type="entry name" value="HTH_XRE"/>
    <property type="match status" value="1"/>
</dbReference>
<organism evidence="3 4">
    <name type="scientific">Ruminiclostridium papyrosolvens DSM 2782</name>
    <dbReference type="NCBI Taxonomy" id="588581"/>
    <lineage>
        <taxon>Bacteria</taxon>
        <taxon>Bacillati</taxon>
        <taxon>Bacillota</taxon>
        <taxon>Clostridia</taxon>
        <taxon>Eubacteriales</taxon>
        <taxon>Oscillospiraceae</taxon>
        <taxon>Ruminiclostridium</taxon>
    </lineage>
</organism>
<accession>F1TFL9</accession>
<evidence type="ECO:0000259" key="2">
    <source>
        <dbReference type="PROSITE" id="PS50943"/>
    </source>
</evidence>
<protein>
    <submittedName>
        <fullName evidence="3">Helix-turn-helix domain protein</fullName>
    </submittedName>
</protein>
<dbReference type="STRING" id="588581.Cpap_1290"/>
<proteinExistence type="predicted"/>
<name>F1TFL9_9FIRM</name>
<dbReference type="InterPro" id="IPR010982">
    <property type="entry name" value="Lambda_DNA-bd_dom_sf"/>
</dbReference>
<dbReference type="Pfam" id="PF01381">
    <property type="entry name" value="HTH_3"/>
    <property type="match status" value="1"/>
</dbReference>
<evidence type="ECO:0000313" key="4">
    <source>
        <dbReference type="Proteomes" id="UP000003860"/>
    </source>
</evidence>
<gene>
    <name evidence="3" type="ORF">Cpap_1290</name>
</gene>
<dbReference type="PROSITE" id="PS50943">
    <property type="entry name" value="HTH_CROC1"/>
    <property type="match status" value="1"/>
</dbReference>
<keyword evidence="4" id="KW-1185">Reference proteome</keyword>
<dbReference type="SUPFAM" id="SSF47413">
    <property type="entry name" value="lambda repressor-like DNA-binding domains"/>
    <property type="match status" value="1"/>
</dbReference>
<reference evidence="3" key="2">
    <citation type="submission" date="2011-01" db="EMBL/GenBank/DDBJ databases">
        <title>The Non-contiguous Finished genome of Clostridium papyrosolvens.</title>
        <authorList>
            <person name="Lucas S."/>
            <person name="Copeland A."/>
            <person name="Lapidus A."/>
            <person name="Cheng J.-F."/>
            <person name="Goodwin L."/>
            <person name="Pitluck S."/>
            <person name="Misra M."/>
            <person name="Chertkov O."/>
            <person name="Detter J.C."/>
            <person name="Han C."/>
            <person name="Tapia R."/>
            <person name="Land M."/>
            <person name="Hauser L."/>
            <person name="Kyrpides N."/>
            <person name="Ivanova N."/>
            <person name="Pagani I."/>
            <person name="Mouttaki H."/>
            <person name="He Z."/>
            <person name="Zhou J."/>
            <person name="Hemme C.L."/>
            <person name="Woyke T."/>
        </authorList>
    </citation>
    <scope>NUCLEOTIDE SEQUENCE [LARGE SCALE GENOMIC DNA]</scope>
    <source>
        <strain evidence="3">DSM 2782</strain>
    </source>
</reference>
<dbReference type="EMBL" id="ACXX02000011">
    <property type="protein sequence ID" value="EGD46751.1"/>
    <property type="molecule type" value="Genomic_DNA"/>
</dbReference>
<dbReference type="RefSeq" id="WP_004620740.1">
    <property type="nucleotide sequence ID" value="NZ_ACXX02000011.1"/>
</dbReference>
<dbReference type="InterPro" id="IPR001387">
    <property type="entry name" value="Cro/C1-type_HTH"/>
</dbReference>
<dbReference type="OrthoDB" id="1766270at2"/>
<dbReference type="PANTHER" id="PTHR46558">
    <property type="entry name" value="TRACRIPTIONAL REGULATORY PROTEIN-RELATED-RELATED"/>
    <property type="match status" value="1"/>
</dbReference>
<comment type="caution">
    <text evidence="3">The sequence shown here is derived from an EMBL/GenBank/DDBJ whole genome shotgun (WGS) entry which is preliminary data.</text>
</comment>
<dbReference type="CDD" id="cd00093">
    <property type="entry name" value="HTH_XRE"/>
    <property type="match status" value="1"/>
</dbReference>
<dbReference type="Proteomes" id="UP000003860">
    <property type="component" value="Unassembled WGS sequence"/>
</dbReference>
<keyword evidence="1" id="KW-0238">DNA-binding</keyword>
<evidence type="ECO:0000313" key="3">
    <source>
        <dbReference type="EMBL" id="EGD46751.1"/>
    </source>
</evidence>
<evidence type="ECO:0000256" key="1">
    <source>
        <dbReference type="ARBA" id="ARBA00023125"/>
    </source>
</evidence>
<sequence length="115" mass="13476">MLTKRLIQLREEKKLTKKEVAEYLKIDQSTYGKYELGKREPDYEILVKLGDFFEVTTDYLLGRTDMRNIAKSSHETKAYHNLDIAGLPDEAVKQVEDYIEFVKQKYNPDGSLKKL</sequence>
<dbReference type="GO" id="GO:0003677">
    <property type="term" value="F:DNA binding"/>
    <property type="evidence" value="ECO:0007669"/>
    <property type="project" value="UniProtKB-KW"/>
</dbReference>
<dbReference type="Gene3D" id="1.10.260.40">
    <property type="entry name" value="lambda repressor-like DNA-binding domains"/>
    <property type="match status" value="1"/>
</dbReference>
<dbReference type="PANTHER" id="PTHR46558:SF11">
    <property type="entry name" value="HTH-TYPE TRANSCRIPTIONAL REGULATOR XRE"/>
    <property type="match status" value="1"/>
</dbReference>
<feature type="domain" description="HTH cro/C1-type" evidence="2">
    <location>
        <begin position="6"/>
        <end position="60"/>
    </location>
</feature>
<dbReference type="AlphaFoldDB" id="F1TFL9"/>
<dbReference type="eggNOG" id="COG1396">
    <property type="taxonomic scope" value="Bacteria"/>
</dbReference>
<reference evidence="3" key="1">
    <citation type="submission" date="2009-07" db="EMBL/GenBank/DDBJ databases">
        <authorList>
            <consortium name="US DOE Joint Genome Institute (JGI-PGF)"/>
            <person name="Lucas S."/>
            <person name="Copeland A."/>
            <person name="Lapidus A."/>
            <person name="Glavina del Rio T."/>
            <person name="Tice H."/>
            <person name="Bruce D."/>
            <person name="Goodwin L."/>
            <person name="Pitluck S."/>
            <person name="Larimer F."/>
            <person name="Land M.L."/>
            <person name="Mouttaki H."/>
            <person name="He Z."/>
            <person name="Zhou J."/>
            <person name="Hemme C.L."/>
        </authorList>
    </citation>
    <scope>NUCLEOTIDE SEQUENCE</scope>
    <source>
        <strain evidence="3">DSM 2782</strain>
    </source>
</reference>